<dbReference type="AlphaFoldDB" id="A0AAT9GQB3"/>
<protein>
    <submittedName>
        <fullName evidence="2">Uncharacterized protein</fullName>
    </submittedName>
</protein>
<name>A0AAT9GQB3_9CREN</name>
<feature type="transmembrane region" description="Helical" evidence="1">
    <location>
        <begin position="82"/>
        <end position="102"/>
    </location>
</feature>
<evidence type="ECO:0000256" key="1">
    <source>
        <dbReference type="SAM" id="Phobius"/>
    </source>
</evidence>
<evidence type="ECO:0000313" key="2">
    <source>
        <dbReference type="EMBL" id="BFH73009.1"/>
    </source>
</evidence>
<feature type="transmembrane region" description="Helical" evidence="1">
    <location>
        <begin position="52"/>
        <end position="70"/>
    </location>
</feature>
<organism evidence="2">
    <name type="scientific">Sulfurisphaera javensis</name>
    <dbReference type="NCBI Taxonomy" id="2049879"/>
    <lineage>
        <taxon>Archaea</taxon>
        <taxon>Thermoproteota</taxon>
        <taxon>Thermoprotei</taxon>
        <taxon>Sulfolobales</taxon>
        <taxon>Sulfolobaceae</taxon>
        <taxon>Sulfurisphaera</taxon>
    </lineage>
</organism>
<sequence>MVWDPSQTPNSPVWMKEIFTPEVSLYFYRILYVLLFGFPSYLASGKLLSLDTIWYLIYGSTMEDIVYWILDLHIPYSWAWFYPVYFVIPVDDVIGMILLIILGKKVKVKLKR</sequence>
<keyword evidence="1" id="KW-1133">Transmembrane helix</keyword>
<keyword evidence="1" id="KW-0472">Membrane</keyword>
<dbReference type="KEGG" id="sjv:SJAV_09530"/>
<reference evidence="2" key="1">
    <citation type="submission" date="2024-03" db="EMBL/GenBank/DDBJ databases">
        <title>Complete genome sequence of Sulfurisphaera javensis strain KD-1.</title>
        <authorList>
            <person name="Sakai H."/>
            <person name="Nur N."/>
            <person name="Suwanto A."/>
            <person name="Kurosawa N."/>
        </authorList>
    </citation>
    <scope>NUCLEOTIDE SEQUENCE</scope>
    <source>
        <strain evidence="2">KD-1</strain>
    </source>
</reference>
<gene>
    <name evidence="2" type="ORF">SJAV_09530</name>
</gene>
<dbReference type="EMBL" id="AP031322">
    <property type="protein sequence ID" value="BFH73009.1"/>
    <property type="molecule type" value="Genomic_DNA"/>
</dbReference>
<accession>A0AAT9GQB3</accession>
<feature type="transmembrane region" description="Helical" evidence="1">
    <location>
        <begin position="25"/>
        <end position="43"/>
    </location>
</feature>
<proteinExistence type="predicted"/>
<keyword evidence="1" id="KW-0812">Transmembrane</keyword>